<gene>
    <name evidence="3" type="ORF">JN12_02398</name>
</gene>
<comment type="similarity">
    <text evidence="1 2">Belongs to the MEMO1 family.</text>
</comment>
<dbReference type="CDD" id="cd07361">
    <property type="entry name" value="MEMO_like"/>
    <property type="match status" value="1"/>
</dbReference>
<dbReference type="PANTHER" id="PTHR11060:SF0">
    <property type="entry name" value="PROTEIN MEMO1"/>
    <property type="match status" value="1"/>
</dbReference>
<dbReference type="Gene3D" id="3.40.830.10">
    <property type="entry name" value="LigB-like"/>
    <property type="match status" value="1"/>
</dbReference>
<name>A0A562VLC2_9BACT</name>
<dbReference type="RefSeq" id="WP_145023048.1">
    <property type="nucleotide sequence ID" value="NZ_VLLN01000014.1"/>
</dbReference>
<dbReference type="AlphaFoldDB" id="A0A562VLC2"/>
<sequence length="267" mass="28556">MLRQPAVAGQFYSSERDRLQKDLAGLITSQEEQERAIGVVSPHAGYIYSGAVAGALFGAIRIPRTVVILGPNHHGVGARAALYPSGSWATPLGTVPINDRLSSLCSRHAPLLEPDTLAHLHEHSLEVQLPFLRAIRPDVAIVPVCIGFGRYQECEELGMGLALAIREYGEEVLIVASSDMTHYEPADQAREKDGIAIREILALNPSGLLGTCRSRGITMCGVVPATVMLIAAKELGANRARLVRYANSGDVNGDVRQVVGYAAVTVS</sequence>
<evidence type="ECO:0000313" key="4">
    <source>
        <dbReference type="Proteomes" id="UP000319449"/>
    </source>
</evidence>
<dbReference type="Proteomes" id="UP000319449">
    <property type="component" value="Unassembled WGS sequence"/>
</dbReference>
<dbReference type="InterPro" id="IPR002737">
    <property type="entry name" value="MEMO1_fam"/>
</dbReference>
<reference evidence="3 4" key="1">
    <citation type="submission" date="2019-07" db="EMBL/GenBank/DDBJ databases">
        <title>Genomic Encyclopedia of Archaeal and Bacterial Type Strains, Phase II (KMG-II): from individual species to whole genera.</title>
        <authorList>
            <person name="Goeker M."/>
        </authorList>
    </citation>
    <scope>NUCLEOTIDE SEQUENCE [LARGE SCALE GENOMIC DNA]</scope>
    <source>
        <strain evidence="3 4">ATCC BAA-1139</strain>
    </source>
</reference>
<protein>
    <recommendedName>
        <fullName evidence="2">MEMO1 family protein JN12_02398</fullName>
    </recommendedName>
</protein>
<evidence type="ECO:0000313" key="3">
    <source>
        <dbReference type="EMBL" id="TWJ18763.1"/>
    </source>
</evidence>
<comment type="caution">
    <text evidence="3">The sequence shown here is derived from an EMBL/GenBank/DDBJ whole genome shotgun (WGS) entry which is preliminary data.</text>
</comment>
<dbReference type="Pfam" id="PF01875">
    <property type="entry name" value="Memo"/>
    <property type="match status" value="1"/>
</dbReference>
<evidence type="ECO:0000256" key="2">
    <source>
        <dbReference type="HAMAP-Rule" id="MF_00055"/>
    </source>
</evidence>
<proteinExistence type="inferred from homology"/>
<dbReference type="SUPFAM" id="SSF53213">
    <property type="entry name" value="LigB-like"/>
    <property type="match status" value="1"/>
</dbReference>
<keyword evidence="4" id="KW-1185">Reference proteome</keyword>
<evidence type="ECO:0000256" key="1">
    <source>
        <dbReference type="ARBA" id="ARBA00006315"/>
    </source>
</evidence>
<dbReference type="EMBL" id="VLLN01000014">
    <property type="protein sequence ID" value="TWJ18763.1"/>
    <property type="molecule type" value="Genomic_DNA"/>
</dbReference>
<organism evidence="3 4">
    <name type="scientific">Geobacter argillaceus</name>
    <dbReference type="NCBI Taxonomy" id="345631"/>
    <lineage>
        <taxon>Bacteria</taxon>
        <taxon>Pseudomonadati</taxon>
        <taxon>Thermodesulfobacteriota</taxon>
        <taxon>Desulfuromonadia</taxon>
        <taxon>Geobacterales</taxon>
        <taxon>Geobacteraceae</taxon>
        <taxon>Geobacter</taxon>
    </lineage>
</organism>
<accession>A0A562VLC2</accession>
<dbReference type="PANTHER" id="PTHR11060">
    <property type="entry name" value="PROTEIN MEMO1"/>
    <property type="match status" value="1"/>
</dbReference>
<dbReference type="HAMAP" id="MF_00055">
    <property type="entry name" value="MEMO1"/>
    <property type="match status" value="1"/>
</dbReference>
<dbReference type="NCBIfam" id="TIGR04336">
    <property type="entry name" value="AmmeMemoSam_B"/>
    <property type="match status" value="1"/>
</dbReference>
<dbReference type="OrthoDB" id="9785549at2"/>